<sequence>MHQNKIPSLRSSGIYKWTSLSECHHTICATERTPQVSVSEGTITGRRRMEGKRVAAAAVWCMLVMLSVSGQQRVAGFRGFCGCFGSCYPGCREGNPAWLCTIKCVESCTVPIAAFGAGDCSKICLASICGAVETGTTDGGAAAACVDDCTVNRNSSTTIHGTRLQYAKPHLSHSSWPK</sequence>
<reference evidence="1 2" key="1">
    <citation type="submission" date="2018-04" db="EMBL/GenBank/DDBJ databases">
        <title>WGS assembly of Panicum hallii var. hallii HAL2.</title>
        <authorList>
            <person name="Lovell J."/>
            <person name="Jenkins J."/>
            <person name="Lowry D."/>
            <person name="Mamidi S."/>
            <person name="Sreedasyam A."/>
            <person name="Weng X."/>
            <person name="Barry K."/>
            <person name="Bonette J."/>
            <person name="Campitelli B."/>
            <person name="Daum C."/>
            <person name="Gordon S."/>
            <person name="Gould B."/>
            <person name="Lipzen A."/>
            <person name="MacQueen A."/>
            <person name="Palacio-Mejia J."/>
            <person name="Plott C."/>
            <person name="Shakirov E."/>
            <person name="Shu S."/>
            <person name="Yoshinaga Y."/>
            <person name="Zane M."/>
            <person name="Rokhsar D."/>
            <person name="Grimwood J."/>
            <person name="Schmutz J."/>
            <person name="Juenger T."/>
        </authorList>
    </citation>
    <scope>NUCLEOTIDE SEQUENCE [LARGE SCALE GENOMIC DNA]</scope>
    <source>
        <strain evidence="2">cv. HAL2</strain>
    </source>
</reference>
<keyword evidence="2" id="KW-1185">Reference proteome</keyword>
<dbReference type="PANTHER" id="PTHR36483">
    <property type="entry name" value="OS02G0130700 PROTEIN"/>
    <property type="match status" value="1"/>
</dbReference>
<proteinExistence type="predicted"/>
<dbReference type="Gramene" id="PUZ59460">
    <property type="protein sequence ID" value="PUZ59460"/>
    <property type="gene ID" value="GQ55_4G043300"/>
</dbReference>
<protein>
    <submittedName>
        <fullName evidence="1">Uncharacterized protein</fullName>
    </submittedName>
</protein>
<dbReference type="AlphaFoldDB" id="A0A2T7DV60"/>
<dbReference type="EMBL" id="CM009752">
    <property type="protein sequence ID" value="PUZ59460.1"/>
    <property type="molecule type" value="Genomic_DNA"/>
</dbReference>
<evidence type="ECO:0000313" key="2">
    <source>
        <dbReference type="Proteomes" id="UP000244336"/>
    </source>
</evidence>
<gene>
    <name evidence="1" type="ORF">GQ55_4G043300</name>
</gene>
<evidence type="ECO:0000313" key="1">
    <source>
        <dbReference type="EMBL" id="PUZ59460.1"/>
    </source>
</evidence>
<dbReference type="PANTHER" id="PTHR36483:SF1">
    <property type="entry name" value="OS02G0130700 PROTEIN"/>
    <property type="match status" value="1"/>
</dbReference>
<name>A0A2T7DV60_9POAL</name>
<dbReference type="Proteomes" id="UP000244336">
    <property type="component" value="Chromosome 4"/>
</dbReference>
<accession>A0A2T7DV60</accession>
<organism evidence="1 2">
    <name type="scientific">Panicum hallii var. hallii</name>
    <dbReference type="NCBI Taxonomy" id="1504633"/>
    <lineage>
        <taxon>Eukaryota</taxon>
        <taxon>Viridiplantae</taxon>
        <taxon>Streptophyta</taxon>
        <taxon>Embryophyta</taxon>
        <taxon>Tracheophyta</taxon>
        <taxon>Spermatophyta</taxon>
        <taxon>Magnoliopsida</taxon>
        <taxon>Liliopsida</taxon>
        <taxon>Poales</taxon>
        <taxon>Poaceae</taxon>
        <taxon>PACMAD clade</taxon>
        <taxon>Panicoideae</taxon>
        <taxon>Panicodae</taxon>
        <taxon>Paniceae</taxon>
        <taxon>Panicinae</taxon>
        <taxon>Panicum</taxon>
        <taxon>Panicum sect. Panicum</taxon>
    </lineage>
</organism>
<dbReference type="OrthoDB" id="690781at2759"/>